<proteinExistence type="predicted"/>
<dbReference type="AlphaFoldDB" id="A0A1N7ISV1"/>
<dbReference type="RefSeq" id="WP_076398655.1">
    <property type="nucleotide sequence ID" value="NZ_FTOA01000001.1"/>
</dbReference>
<gene>
    <name evidence="2" type="ORF">SAMN05421779_101577</name>
</gene>
<dbReference type="Proteomes" id="UP000185678">
    <property type="component" value="Unassembled WGS sequence"/>
</dbReference>
<evidence type="ECO:0000313" key="3">
    <source>
        <dbReference type="Proteomes" id="UP000185678"/>
    </source>
</evidence>
<keyword evidence="3" id="KW-1185">Reference proteome</keyword>
<evidence type="ECO:0000313" key="2">
    <source>
        <dbReference type="EMBL" id="SIS40178.1"/>
    </source>
</evidence>
<name>A0A1N7ISV1_9PROT</name>
<evidence type="ECO:0000256" key="1">
    <source>
        <dbReference type="SAM" id="MobiDB-lite"/>
    </source>
</evidence>
<reference evidence="2 3" key="1">
    <citation type="submission" date="2017-01" db="EMBL/GenBank/DDBJ databases">
        <authorList>
            <person name="Mah S.A."/>
            <person name="Swanson W.J."/>
            <person name="Moy G.W."/>
            <person name="Vacquier V.D."/>
        </authorList>
    </citation>
    <scope>NUCLEOTIDE SEQUENCE [LARGE SCALE GENOMIC DNA]</scope>
    <source>
        <strain evidence="2 3">DSM 11589</strain>
    </source>
</reference>
<dbReference type="EMBL" id="FTOA01000001">
    <property type="protein sequence ID" value="SIS40178.1"/>
    <property type="molecule type" value="Genomic_DNA"/>
</dbReference>
<dbReference type="STRING" id="80876.SAMN05421779_101577"/>
<protein>
    <submittedName>
        <fullName evidence="2">Uncharacterized protein</fullName>
    </submittedName>
</protein>
<feature type="compositionally biased region" description="Polar residues" evidence="1">
    <location>
        <begin position="1"/>
        <end position="21"/>
    </location>
</feature>
<sequence length="140" mass="14882">MSLKVGQQTITMPSASTSRTAAANHAAPTDLFQQVSGLSGANTAGPDSDTLDFSSSWGGFQSYDDRGQKKGNRSLLDGVRFGDILATEEVGTTLVNYQAMHDVLPMPTLRFGAMLYENAMRAVTNNGVVRPLGGTVNRLL</sequence>
<accession>A0A1N7ISV1</accession>
<feature type="region of interest" description="Disordered" evidence="1">
    <location>
        <begin position="1"/>
        <end position="25"/>
    </location>
</feature>
<organism evidence="2 3">
    <name type="scientific">Insolitispirillum peregrinum</name>
    <dbReference type="NCBI Taxonomy" id="80876"/>
    <lineage>
        <taxon>Bacteria</taxon>
        <taxon>Pseudomonadati</taxon>
        <taxon>Pseudomonadota</taxon>
        <taxon>Alphaproteobacteria</taxon>
        <taxon>Rhodospirillales</taxon>
        <taxon>Novispirillaceae</taxon>
        <taxon>Insolitispirillum</taxon>
    </lineage>
</organism>